<keyword evidence="3" id="KW-1185">Reference proteome</keyword>
<dbReference type="Gene3D" id="3.20.20.150">
    <property type="entry name" value="Divalent-metal-dependent TIM barrel enzymes"/>
    <property type="match status" value="1"/>
</dbReference>
<dbReference type="PANTHER" id="PTHR21445">
    <property type="entry name" value="ENDONUCLEASE IV ENDODEOXYRIBONUCLEASE IV"/>
    <property type="match status" value="1"/>
</dbReference>
<sequence length="173" mass="18881">MAFAIRVVIAGKGARNSVKYTEEIAGAATDRSRPAKRARKEKTRTSAKVAFKDSGESLLEDVENEVPKSKRVSQKPMAGKPVSTDFAPKTVIAWKIGPHVSDAGEVENTIVNAAAVGVRQVTAKLGFIAPDQRVYRLAKSLMKAFGYSACHILPHQNYFINLGNPDKKKREKS</sequence>
<reference evidence="2 3" key="1">
    <citation type="journal article" date="2016" name="Mol. Biol. Evol.">
        <title>Comparative Genomics of Early-Diverging Mushroom-Forming Fungi Provides Insights into the Origins of Lignocellulose Decay Capabilities.</title>
        <authorList>
            <person name="Nagy L.G."/>
            <person name="Riley R."/>
            <person name="Tritt A."/>
            <person name="Adam C."/>
            <person name="Daum C."/>
            <person name="Floudas D."/>
            <person name="Sun H."/>
            <person name="Yadav J.S."/>
            <person name="Pangilinan J."/>
            <person name="Larsson K.H."/>
            <person name="Matsuura K."/>
            <person name="Barry K."/>
            <person name="Labutti K."/>
            <person name="Kuo R."/>
            <person name="Ohm R.A."/>
            <person name="Bhattacharya S.S."/>
            <person name="Shirouzu T."/>
            <person name="Yoshinaga Y."/>
            <person name="Martin F.M."/>
            <person name="Grigoriev I.V."/>
            <person name="Hibbett D.S."/>
        </authorList>
    </citation>
    <scope>NUCLEOTIDE SEQUENCE [LARGE SCALE GENOMIC DNA]</scope>
    <source>
        <strain evidence="2 3">93-53</strain>
    </source>
</reference>
<protein>
    <submittedName>
        <fullName evidence="2">Uncharacterized protein</fullName>
    </submittedName>
</protein>
<dbReference type="OrthoDB" id="7663182at2759"/>
<dbReference type="InterPro" id="IPR001719">
    <property type="entry name" value="AP_endonuc_2"/>
</dbReference>
<dbReference type="InParanoid" id="A0A165CZN3"/>
<proteinExistence type="predicted"/>
<evidence type="ECO:0000256" key="1">
    <source>
        <dbReference type="SAM" id="MobiDB-lite"/>
    </source>
</evidence>
<dbReference type="AlphaFoldDB" id="A0A165CZN3"/>
<dbReference type="Proteomes" id="UP000076871">
    <property type="component" value="Unassembled WGS sequence"/>
</dbReference>
<dbReference type="GO" id="GO:0003906">
    <property type="term" value="F:DNA-(apurinic or apyrimidinic site) endonuclease activity"/>
    <property type="evidence" value="ECO:0007669"/>
    <property type="project" value="TreeGrafter"/>
</dbReference>
<feature type="region of interest" description="Disordered" evidence="1">
    <location>
        <begin position="26"/>
        <end position="47"/>
    </location>
</feature>
<accession>A0A165CZN3</accession>
<dbReference type="GO" id="GO:0008081">
    <property type="term" value="F:phosphoric diester hydrolase activity"/>
    <property type="evidence" value="ECO:0007669"/>
    <property type="project" value="TreeGrafter"/>
</dbReference>
<dbReference type="PANTHER" id="PTHR21445:SF0">
    <property type="entry name" value="APURINIC-APYRIMIDINIC ENDONUCLEASE"/>
    <property type="match status" value="1"/>
</dbReference>
<organism evidence="2 3">
    <name type="scientific">Laetiporus sulphureus 93-53</name>
    <dbReference type="NCBI Taxonomy" id="1314785"/>
    <lineage>
        <taxon>Eukaryota</taxon>
        <taxon>Fungi</taxon>
        <taxon>Dikarya</taxon>
        <taxon>Basidiomycota</taxon>
        <taxon>Agaricomycotina</taxon>
        <taxon>Agaricomycetes</taxon>
        <taxon>Polyporales</taxon>
        <taxon>Laetiporus</taxon>
    </lineage>
</organism>
<evidence type="ECO:0000313" key="3">
    <source>
        <dbReference type="Proteomes" id="UP000076871"/>
    </source>
</evidence>
<dbReference type="RefSeq" id="XP_040761572.1">
    <property type="nucleotide sequence ID" value="XM_040912959.1"/>
</dbReference>
<dbReference type="GO" id="GO:0008270">
    <property type="term" value="F:zinc ion binding"/>
    <property type="evidence" value="ECO:0007669"/>
    <property type="project" value="InterPro"/>
</dbReference>
<dbReference type="STRING" id="1314785.A0A165CZN3"/>
<dbReference type="GO" id="GO:0003677">
    <property type="term" value="F:DNA binding"/>
    <property type="evidence" value="ECO:0007669"/>
    <property type="project" value="InterPro"/>
</dbReference>
<evidence type="ECO:0000313" key="2">
    <source>
        <dbReference type="EMBL" id="KZT03832.1"/>
    </source>
</evidence>
<gene>
    <name evidence="2" type="ORF">LAESUDRAFT_761672</name>
</gene>
<dbReference type="InterPro" id="IPR036237">
    <property type="entry name" value="Xyl_isomerase-like_sf"/>
</dbReference>
<dbReference type="GO" id="GO:0006284">
    <property type="term" value="P:base-excision repair"/>
    <property type="evidence" value="ECO:0007669"/>
    <property type="project" value="TreeGrafter"/>
</dbReference>
<dbReference type="EMBL" id="KV427641">
    <property type="protein sequence ID" value="KZT03832.1"/>
    <property type="molecule type" value="Genomic_DNA"/>
</dbReference>
<dbReference type="SUPFAM" id="SSF51658">
    <property type="entry name" value="Xylose isomerase-like"/>
    <property type="match status" value="1"/>
</dbReference>
<feature type="region of interest" description="Disordered" evidence="1">
    <location>
        <begin position="62"/>
        <end position="81"/>
    </location>
</feature>
<dbReference type="GeneID" id="63829987"/>
<name>A0A165CZN3_9APHY</name>